<dbReference type="GO" id="GO:0006623">
    <property type="term" value="P:protein targeting to vacuole"/>
    <property type="evidence" value="ECO:0007669"/>
    <property type="project" value="TreeGrafter"/>
</dbReference>
<reference evidence="3" key="1">
    <citation type="submission" date="2021-06" db="EMBL/GenBank/DDBJ databases">
        <authorList>
            <person name="Hodson N. C."/>
            <person name="Mongue J. A."/>
            <person name="Jaron S. K."/>
        </authorList>
    </citation>
    <scope>NUCLEOTIDE SEQUENCE</scope>
</reference>
<dbReference type="PANTHER" id="PTHR16166:SF93">
    <property type="entry name" value="INTERMEMBRANE LIPID TRANSFER PROTEIN VPS13"/>
    <property type="match status" value="1"/>
</dbReference>
<dbReference type="Proteomes" id="UP000708208">
    <property type="component" value="Unassembled WGS sequence"/>
</dbReference>
<comment type="similarity">
    <text evidence="1">Belongs to the VPS13 family.</text>
</comment>
<dbReference type="InterPro" id="IPR026847">
    <property type="entry name" value="VPS13"/>
</dbReference>
<evidence type="ECO:0000259" key="2">
    <source>
        <dbReference type="Pfam" id="PF25036"/>
    </source>
</evidence>
<keyword evidence="4" id="KW-1185">Reference proteome</keyword>
<sequence>MKEIKSINYLKSEPQNEGHSFFMKVVGEVKQTLFESTNRKTLASKCCYIYLRPPFVINNLLPVSIGYYTDDDKTLRVAENGCVVACTNIQVTETHEFKFILKIEQYQGHSWTTQVDMQKNTAELTSWDFVTRDKKHTMYLGIHKEIVDETNLILHVYSPFWMINRTGLDLYYKGDVKEQHPTIIHHKSESA</sequence>
<evidence type="ECO:0000313" key="4">
    <source>
        <dbReference type="Proteomes" id="UP000708208"/>
    </source>
</evidence>
<dbReference type="OrthoDB" id="6760942at2759"/>
<gene>
    <name evidence="3" type="ORF">AFUS01_LOCUS31476</name>
</gene>
<accession>A0A8J2KWE2</accession>
<organism evidence="3 4">
    <name type="scientific">Allacma fusca</name>
    <dbReference type="NCBI Taxonomy" id="39272"/>
    <lineage>
        <taxon>Eukaryota</taxon>
        <taxon>Metazoa</taxon>
        <taxon>Ecdysozoa</taxon>
        <taxon>Arthropoda</taxon>
        <taxon>Hexapoda</taxon>
        <taxon>Collembola</taxon>
        <taxon>Symphypleona</taxon>
        <taxon>Sminthuridae</taxon>
        <taxon>Allacma</taxon>
    </lineage>
</organism>
<feature type="non-terminal residue" evidence="3">
    <location>
        <position position="191"/>
    </location>
</feature>
<protein>
    <recommendedName>
        <fullName evidence="2">Vacuolar protein sorting-associated protein 13 VPS13 adaptor binding domain-containing protein</fullName>
    </recommendedName>
</protein>
<evidence type="ECO:0000256" key="1">
    <source>
        <dbReference type="ARBA" id="ARBA00006545"/>
    </source>
</evidence>
<proteinExistence type="inferred from homology"/>
<dbReference type="PANTHER" id="PTHR16166">
    <property type="entry name" value="VACUOLAR PROTEIN SORTING-ASSOCIATED PROTEIN VPS13"/>
    <property type="match status" value="1"/>
</dbReference>
<dbReference type="InterPro" id="IPR009543">
    <property type="entry name" value="VPS13_VAB"/>
</dbReference>
<name>A0A8J2KWE2_9HEXA</name>
<feature type="domain" description="Vacuolar protein sorting-associated protein 13 VPS13 adaptor binding" evidence="2">
    <location>
        <begin position="44"/>
        <end position="177"/>
    </location>
</feature>
<dbReference type="GO" id="GO:0045053">
    <property type="term" value="P:protein retention in Golgi apparatus"/>
    <property type="evidence" value="ECO:0007669"/>
    <property type="project" value="TreeGrafter"/>
</dbReference>
<dbReference type="AlphaFoldDB" id="A0A8J2KWE2"/>
<dbReference type="Pfam" id="PF25036">
    <property type="entry name" value="VPS13_VAB"/>
    <property type="match status" value="1"/>
</dbReference>
<evidence type="ECO:0000313" key="3">
    <source>
        <dbReference type="EMBL" id="CAG7821121.1"/>
    </source>
</evidence>
<dbReference type="EMBL" id="CAJVCH010500655">
    <property type="protein sequence ID" value="CAG7821121.1"/>
    <property type="molecule type" value="Genomic_DNA"/>
</dbReference>
<comment type="caution">
    <text evidence="3">The sequence shown here is derived from an EMBL/GenBank/DDBJ whole genome shotgun (WGS) entry which is preliminary data.</text>
</comment>